<name>A0AA88QE19_9TELE</name>
<dbReference type="AlphaFoldDB" id="A0AA88QE19"/>
<keyword evidence="2" id="KW-1185">Reference proteome</keyword>
<protein>
    <submittedName>
        <fullName evidence="1">Uncharacterized protein</fullName>
    </submittedName>
</protein>
<organism evidence="1 2">
    <name type="scientific">Cirrhinus molitorella</name>
    <name type="common">mud carp</name>
    <dbReference type="NCBI Taxonomy" id="172907"/>
    <lineage>
        <taxon>Eukaryota</taxon>
        <taxon>Metazoa</taxon>
        <taxon>Chordata</taxon>
        <taxon>Craniata</taxon>
        <taxon>Vertebrata</taxon>
        <taxon>Euteleostomi</taxon>
        <taxon>Actinopterygii</taxon>
        <taxon>Neopterygii</taxon>
        <taxon>Teleostei</taxon>
        <taxon>Ostariophysi</taxon>
        <taxon>Cypriniformes</taxon>
        <taxon>Cyprinidae</taxon>
        <taxon>Labeoninae</taxon>
        <taxon>Labeonini</taxon>
        <taxon>Cirrhinus</taxon>
    </lineage>
</organism>
<accession>A0AA88QE19</accession>
<reference evidence="1" key="1">
    <citation type="submission" date="2023-08" db="EMBL/GenBank/DDBJ databases">
        <title>Chromosome-level Genome Assembly of mud carp (Cirrhinus molitorella).</title>
        <authorList>
            <person name="Liu H."/>
        </authorList>
    </citation>
    <scope>NUCLEOTIDE SEQUENCE</scope>
    <source>
        <strain evidence="1">Prfri</strain>
        <tissue evidence="1">Muscle</tissue>
    </source>
</reference>
<dbReference type="EMBL" id="JAUYZG010000004">
    <property type="protein sequence ID" value="KAK2909337.1"/>
    <property type="molecule type" value="Genomic_DNA"/>
</dbReference>
<dbReference type="Proteomes" id="UP001187343">
    <property type="component" value="Unassembled WGS sequence"/>
</dbReference>
<evidence type="ECO:0000313" key="1">
    <source>
        <dbReference type="EMBL" id="KAK2909337.1"/>
    </source>
</evidence>
<evidence type="ECO:0000313" key="2">
    <source>
        <dbReference type="Proteomes" id="UP001187343"/>
    </source>
</evidence>
<proteinExistence type="predicted"/>
<comment type="caution">
    <text evidence="1">The sequence shown here is derived from an EMBL/GenBank/DDBJ whole genome shotgun (WGS) entry which is preliminary data.</text>
</comment>
<gene>
    <name evidence="1" type="ORF">Q8A67_005174</name>
</gene>
<sequence length="97" mass="10571">MRTETGRFSVLQTSFSVVPFKSSLVIGFREHEDPSVPSTHCTLHLQQSILALFGWALTSRRGHRSRLELGVATTGTGWRLSSAPREGGVTGTFRGVA</sequence>